<accession>A0A2C8FCP4</accession>
<gene>
    <name evidence="4" type="ORF">DPRO_3496</name>
</gene>
<reference evidence="5" key="1">
    <citation type="submission" date="2017-09" db="EMBL/GenBank/DDBJ databases">
        <authorList>
            <person name="Regsiter A."/>
            <person name="William W."/>
        </authorList>
    </citation>
    <scope>NUCLEOTIDE SEQUENCE [LARGE SCALE GENOMIC DNA]</scope>
    <source>
        <strain evidence="5">500-1</strain>
    </source>
</reference>
<dbReference type="Pfam" id="PF12974">
    <property type="entry name" value="Phosphonate-bd"/>
    <property type="match status" value="1"/>
</dbReference>
<dbReference type="Proteomes" id="UP000219215">
    <property type="component" value="Chromosome DPRO"/>
</dbReference>
<sequence length="287" mass="31375">MMKQLMRTLVLLSLFFCTLATPGRAETPLKLGVISLNHPLMMYRQYLPFTDYISQESGIGVELILAKDYETIIDDLLTGEIDLALLGGLSYIEARAASESITPLCAILSEDGTPTNRTVIFTYKGSGVKSLADLVGKRFAFASIHSTSGYLHPLCYMGNNGVSSVSFGKKDNLRTHESVVRSVLRGSHDAGAVSVSTYHRFAAEGLTVLAETPPHPGFVIVARKTDLPAIQNLKHFLLSLDFSSPDLQERSAKWSSLLRNGFTSVADQDYARVRELLTCAQQYGYGG</sequence>
<dbReference type="EMBL" id="LT907975">
    <property type="protein sequence ID" value="SOB60412.1"/>
    <property type="molecule type" value="Genomic_DNA"/>
</dbReference>
<evidence type="ECO:0000256" key="1">
    <source>
        <dbReference type="ARBA" id="ARBA00007162"/>
    </source>
</evidence>
<protein>
    <submittedName>
        <fullName evidence="4">Phosphonate ABC transporter, periplasmic phosphonate-binding protein</fullName>
    </submittedName>
</protein>
<evidence type="ECO:0000313" key="4">
    <source>
        <dbReference type="EMBL" id="SOB60412.1"/>
    </source>
</evidence>
<feature type="signal peptide" evidence="3">
    <location>
        <begin position="1"/>
        <end position="25"/>
    </location>
</feature>
<dbReference type="AlphaFoldDB" id="A0A2C8FCP4"/>
<dbReference type="SUPFAM" id="SSF53850">
    <property type="entry name" value="Periplasmic binding protein-like II"/>
    <property type="match status" value="1"/>
</dbReference>
<name>A0A2C8FCP4_9BACT</name>
<dbReference type="GO" id="GO:0055085">
    <property type="term" value="P:transmembrane transport"/>
    <property type="evidence" value="ECO:0007669"/>
    <property type="project" value="InterPro"/>
</dbReference>
<dbReference type="KEGG" id="pprf:DPRO_3496"/>
<dbReference type="GO" id="GO:0043190">
    <property type="term" value="C:ATP-binding cassette (ABC) transporter complex"/>
    <property type="evidence" value="ECO:0007669"/>
    <property type="project" value="InterPro"/>
</dbReference>
<proteinExistence type="inferred from homology"/>
<feature type="chain" id="PRO_5012112544" evidence="3">
    <location>
        <begin position="26"/>
        <end position="287"/>
    </location>
</feature>
<dbReference type="InterPro" id="IPR005770">
    <property type="entry name" value="PhnD"/>
</dbReference>
<organism evidence="4 5">
    <name type="scientific">Pseudodesulfovibrio profundus</name>
    <dbReference type="NCBI Taxonomy" id="57320"/>
    <lineage>
        <taxon>Bacteria</taxon>
        <taxon>Pseudomonadati</taxon>
        <taxon>Thermodesulfobacteriota</taxon>
        <taxon>Desulfovibrionia</taxon>
        <taxon>Desulfovibrionales</taxon>
        <taxon>Desulfovibrionaceae</taxon>
    </lineage>
</organism>
<evidence type="ECO:0000256" key="2">
    <source>
        <dbReference type="ARBA" id="ARBA00022729"/>
    </source>
</evidence>
<dbReference type="PANTHER" id="PTHR35841">
    <property type="entry name" value="PHOSPHONATES-BINDING PERIPLASMIC PROTEIN"/>
    <property type="match status" value="1"/>
</dbReference>
<keyword evidence="5" id="KW-1185">Reference proteome</keyword>
<dbReference type="Gene3D" id="3.40.190.10">
    <property type="entry name" value="Periplasmic binding protein-like II"/>
    <property type="match status" value="2"/>
</dbReference>
<evidence type="ECO:0000313" key="5">
    <source>
        <dbReference type="Proteomes" id="UP000219215"/>
    </source>
</evidence>
<dbReference type="NCBIfam" id="TIGR01098">
    <property type="entry name" value="3A0109s03R"/>
    <property type="match status" value="1"/>
</dbReference>
<dbReference type="OrthoDB" id="5457670at2"/>
<dbReference type="PANTHER" id="PTHR35841:SF1">
    <property type="entry name" value="PHOSPHONATES-BINDING PERIPLASMIC PROTEIN"/>
    <property type="match status" value="1"/>
</dbReference>
<keyword evidence="2 3" id="KW-0732">Signal</keyword>
<comment type="similarity">
    <text evidence="1">Belongs to the phosphate/phosphite/phosphonate binding protein family.</text>
</comment>
<evidence type="ECO:0000256" key="3">
    <source>
        <dbReference type="SAM" id="SignalP"/>
    </source>
</evidence>